<keyword evidence="2" id="KW-1185">Reference proteome</keyword>
<dbReference type="KEGG" id="kne:92177786"/>
<dbReference type="EMBL" id="JBCAWK010000001">
    <property type="protein sequence ID" value="KAK8869957.1"/>
    <property type="molecule type" value="Genomic_DNA"/>
</dbReference>
<sequence length="94" mass="10753">MSEELYAQSYCGTTINAFTYDQFRECVARIGRCFAVGSEPLVEFLPLTEDDQRQGCPGDRQLTLFRIWPFTPEELTRVEKVLPLGSRGCVQFSH</sequence>
<dbReference type="Proteomes" id="UP001388673">
    <property type="component" value="Unassembled WGS sequence"/>
</dbReference>
<dbReference type="AlphaFoldDB" id="A0AAW0Z6W7"/>
<evidence type="ECO:0000313" key="2">
    <source>
        <dbReference type="Proteomes" id="UP001388673"/>
    </source>
</evidence>
<accession>A0AAW0Z6W7</accession>
<name>A0AAW0Z6W7_9TREE</name>
<comment type="caution">
    <text evidence="1">The sequence shown here is derived from an EMBL/GenBank/DDBJ whole genome shotgun (WGS) entry which is preliminary data.</text>
</comment>
<evidence type="ECO:0000313" key="1">
    <source>
        <dbReference type="EMBL" id="KAK8869957.1"/>
    </source>
</evidence>
<organism evidence="1 2">
    <name type="scientific">Kwoniella newhampshirensis</name>
    <dbReference type="NCBI Taxonomy" id="1651941"/>
    <lineage>
        <taxon>Eukaryota</taxon>
        <taxon>Fungi</taxon>
        <taxon>Dikarya</taxon>
        <taxon>Basidiomycota</taxon>
        <taxon>Agaricomycotina</taxon>
        <taxon>Tremellomycetes</taxon>
        <taxon>Tremellales</taxon>
        <taxon>Cryptococcaceae</taxon>
        <taxon>Kwoniella</taxon>
    </lineage>
</organism>
<gene>
    <name evidence="1" type="ORF">IAR55_000526</name>
</gene>
<reference evidence="1 2" key="1">
    <citation type="journal article" date="2024" name="bioRxiv">
        <title>Comparative genomics of Cryptococcus and Kwoniella reveals pathogenesis evolution and contrasting karyotype dynamics via intercentromeric recombination or chromosome fusion.</title>
        <authorList>
            <person name="Coelho M.A."/>
            <person name="David-Palma M."/>
            <person name="Shea T."/>
            <person name="Bowers K."/>
            <person name="McGinley-Smith S."/>
            <person name="Mohammad A.W."/>
            <person name="Gnirke A."/>
            <person name="Yurkov A.M."/>
            <person name="Nowrousian M."/>
            <person name="Sun S."/>
            <person name="Cuomo C.A."/>
            <person name="Heitman J."/>
        </authorList>
    </citation>
    <scope>NUCLEOTIDE SEQUENCE [LARGE SCALE GENOMIC DNA]</scope>
    <source>
        <strain evidence="1 2">CBS 13917</strain>
    </source>
</reference>
<proteinExistence type="predicted"/>
<dbReference type="RefSeq" id="XP_066806203.1">
    <property type="nucleotide sequence ID" value="XM_066943661.1"/>
</dbReference>
<dbReference type="GeneID" id="92177786"/>
<protein>
    <submittedName>
        <fullName evidence="1">Uncharacterized protein</fullName>
    </submittedName>
</protein>